<sequence>MLFLSDEVTNIGERNHSDFSFSFNEDKFPHISTFGDQILESERTDYNRIFKLVKKSVKNILGKERTGLGLALSNLPNTIGAYWQLGGNYIVLNETIVGYMRSATHTTKEFNSFLFTVLAHEYIHSVGYVDEMEARRMTAFVTKMTFGEDHIAARIGASDLWHLYPSLLLLPSGDGSKMKIVNNFDSDATSYIT</sequence>
<gene>
    <name evidence="1" type="ORF">CSP5_0723</name>
</gene>
<dbReference type="RefSeq" id="WP_021789563.1">
    <property type="nucleotide sequence ID" value="NZ_LT671858.1"/>
</dbReference>
<evidence type="ECO:0000313" key="1">
    <source>
        <dbReference type="EMBL" id="SIM53034.1"/>
    </source>
</evidence>
<dbReference type="GeneID" id="41588001"/>
<reference evidence="1 2" key="1">
    <citation type="submission" date="2016-04" db="EMBL/GenBank/DDBJ databases">
        <authorList>
            <person name="Evans L.H."/>
            <person name="Alamgir A."/>
            <person name="Owens N."/>
            <person name="Weber N.D."/>
            <person name="Virtaneva K."/>
            <person name="Barbian K."/>
            <person name="Babar A."/>
            <person name="Rosenke K."/>
        </authorList>
    </citation>
    <scope>NUCLEOTIDE SEQUENCE [LARGE SCALE GENOMIC DNA]</scope>
    <source>
        <strain evidence="2">S5(T) (JCM 30642 \VKM B-2941)</strain>
    </source>
</reference>
<dbReference type="AlphaFoldDB" id="A0A1N5TWY6"/>
<protein>
    <submittedName>
        <fullName evidence="1">Uncharacterized protein</fullName>
    </submittedName>
</protein>
<proteinExistence type="predicted"/>
<organism evidence="1 2">
    <name type="scientific">Cuniculiplasma divulgatum</name>
    <dbReference type="NCBI Taxonomy" id="1673428"/>
    <lineage>
        <taxon>Archaea</taxon>
        <taxon>Methanobacteriati</taxon>
        <taxon>Thermoplasmatota</taxon>
        <taxon>Thermoplasmata</taxon>
        <taxon>Thermoplasmatales</taxon>
        <taxon>Cuniculiplasmataceae</taxon>
        <taxon>Cuniculiplasma</taxon>
    </lineage>
</organism>
<dbReference type="Proteomes" id="UP000195607">
    <property type="component" value="Chromosome I"/>
</dbReference>
<accession>A0A1N5TWY6</accession>
<name>A0A1N5TWY6_9ARCH</name>
<dbReference type="EMBL" id="LT671858">
    <property type="protein sequence ID" value="SIM53034.1"/>
    <property type="molecule type" value="Genomic_DNA"/>
</dbReference>
<evidence type="ECO:0000313" key="2">
    <source>
        <dbReference type="Proteomes" id="UP000195607"/>
    </source>
</evidence>